<evidence type="ECO:0000256" key="1">
    <source>
        <dbReference type="SAM" id="Phobius"/>
    </source>
</evidence>
<accession>A0ABT0XPB5</accession>
<keyword evidence="1" id="KW-0472">Membrane</keyword>
<evidence type="ECO:0000313" key="2">
    <source>
        <dbReference type="EMBL" id="MCM2677203.1"/>
    </source>
</evidence>
<dbReference type="EMBL" id="JAMQJY010000003">
    <property type="protein sequence ID" value="MCM2677203.1"/>
    <property type="molecule type" value="Genomic_DNA"/>
</dbReference>
<protein>
    <submittedName>
        <fullName evidence="2">Uncharacterized protein</fullName>
    </submittedName>
</protein>
<dbReference type="Proteomes" id="UP001203665">
    <property type="component" value="Unassembled WGS sequence"/>
</dbReference>
<proteinExistence type="predicted"/>
<keyword evidence="1" id="KW-1133">Transmembrane helix</keyword>
<dbReference type="RefSeq" id="WP_251610738.1">
    <property type="nucleotide sequence ID" value="NZ_JAMQJY010000003.1"/>
</dbReference>
<name>A0ABT0XPB5_9BACI</name>
<organism evidence="2 3">
    <name type="scientific">Alkalicoccobacillus plakortidis</name>
    <dbReference type="NCBI Taxonomy" id="444060"/>
    <lineage>
        <taxon>Bacteria</taxon>
        <taxon>Bacillati</taxon>
        <taxon>Bacillota</taxon>
        <taxon>Bacilli</taxon>
        <taxon>Bacillales</taxon>
        <taxon>Bacillaceae</taxon>
        <taxon>Alkalicoccobacillus</taxon>
    </lineage>
</organism>
<keyword evidence="3" id="KW-1185">Reference proteome</keyword>
<sequence length="129" mass="14441">MTKRKWISLGIALIGMIGIAIYFVGFYPTPSERAFDKGLTYIKEEKYNILSIHKEETHGPSVFFFEHANRIGILEVAPGEDMIQAIAEKNNLSEGISLVTLAGTERHSGVLIERGDANEIQATYVTKRR</sequence>
<keyword evidence="1" id="KW-0812">Transmembrane</keyword>
<feature type="transmembrane region" description="Helical" evidence="1">
    <location>
        <begin position="6"/>
        <end position="27"/>
    </location>
</feature>
<evidence type="ECO:0000313" key="3">
    <source>
        <dbReference type="Proteomes" id="UP001203665"/>
    </source>
</evidence>
<gene>
    <name evidence="2" type="ORF">NDM98_18375</name>
</gene>
<reference evidence="2" key="1">
    <citation type="submission" date="2022-06" db="EMBL/GenBank/DDBJ databases">
        <title>Alkalicoccobacillus porphyridii sp. nov., isolated from a marine red alga, Porphyridium purpureum and reclassification of Shouchella plakortidis and Shouchella gibsonii as Alkalicoccobacillus plakortidis comb. nov. and Alkalicoccobacillus gibsonii comb. nov.</title>
        <authorList>
            <person name="Kim K.H."/>
            <person name="Lee J.K."/>
            <person name="Han D.M."/>
            <person name="Baek J.H."/>
            <person name="Jeon C.O."/>
        </authorList>
    </citation>
    <scope>NUCLEOTIDE SEQUENCE</scope>
    <source>
        <strain evidence="2">DSM 19153</strain>
    </source>
</reference>
<comment type="caution">
    <text evidence="2">The sequence shown here is derived from an EMBL/GenBank/DDBJ whole genome shotgun (WGS) entry which is preliminary data.</text>
</comment>